<comment type="caution">
    <text evidence="1">The sequence shown here is derived from an EMBL/GenBank/DDBJ whole genome shotgun (WGS) entry which is preliminary data.</text>
</comment>
<name>A0ACB8AXT0_9AGAM</name>
<organism evidence="1 2">
    <name type="scientific">Leucogyrophana mollusca</name>
    <dbReference type="NCBI Taxonomy" id="85980"/>
    <lineage>
        <taxon>Eukaryota</taxon>
        <taxon>Fungi</taxon>
        <taxon>Dikarya</taxon>
        <taxon>Basidiomycota</taxon>
        <taxon>Agaricomycotina</taxon>
        <taxon>Agaricomycetes</taxon>
        <taxon>Agaricomycetidae</taxon>
        <taxon>Boletales</taxon>
        <taxon>Boletales incertae sedis</taxon>
        <taxon>Leucogyrophana</taxon>
    </lineage>
</organism>
<keyword evidence="2" id="KW-1185">Reference proteome</keyword>
<dbReference type="EMBL" id="MU266834">
    <property type="protein sequence ID" value="KAH7918191.1"/>
    <property type="molecule type" value="Genomic_DNA"/>
</dbReference>
<sequence>MLEIKLTTIKSTHQLSDDDFVRFFAEEKAYLEGLQQPPPQEHWKIRYVSVLDEIAACRTEWDLARDTANNALNTAPVGHGFNEIHTILLQTRRRVGTAYAKMQNMVALAAHAELQLGINQRWEINGPEYSYKLRQQIGKALQRCSQAIRNAITQYNTKAVALNPPHLTISWKEIADYTFLGEFDLL</sequence>
<dbReference type="Proteomes" id="UP000790709">
    <property type="component" value="Unassembled WGS sequence"/>
</dbReference>
<evidence type="ECO:0000313" key="1">
    <source>
        <dbReference type="EMBL" id="KAH7918191.1"/>
    </source>
</evidence>
<evidence type="ECO:0000313" key="2">
    <source>
        <dbReference type="Proteomes" id="UP000790709"/>
    </source>
</evidence>
<accession>A0ACB8AXT0</accession>
<protein>
    <submittedName>
        <fullName evidence="1">Uncharacterized protein</fullName>
    </submittedName>
</protein>
<gene>
    <name evidence="1" type="ORF">BV22DRAFT_1108425</name>
</gene>
<reference evidence="1" key="1">
    <citation type="journal article" date="2021" name="New Phytol.">
        <title>Evolutionary innovations through gain and loss of genes in the ectomycorrhizal Boletales.</title>
        <authorList>
            <person name="Wu G."/>
            <person name="Miyauchi S."/>
            <person name="Morin E."/>
            <person name="Kuo A."/>
            <person name="Drula E."/>
            <person name="Varga T."/>
            <person name="Kohler A."/>
            <person name="Feng B."/>
            <person name="Cao Y."/>
            <person name="Lipzen A."/>
            <person name="Daum C."/>
            <person name="Hundley H."/>
            <person name="Pangilinan J."/>
            <person name="Johnson J."/>
            <person name="Barry K."/>
            <person name="LaButti K."/>
            <person name="Ng V."/>
            <person name="Ahrendt S."/>
            <person name="Min B."/>
            <person name="Choi I.G."/>
            <person name="Park H."/>
            <person name="Plett J.M."/>
            <person name="Magnuson J."/>
            <person name="Spatafora J.W."/>
            <person name="Nagy L.G."/>
            <person name="Henrissat B."/>
            <person name="Grigoriev I.V."/>
            <person name="Yang Z.L."/>
            <person name="Xu J."/>
            <person name="Martin F.M."/>
        </authorList>
    </citation>
    <scope>NUCLEOTIDE SEQUENCE</scope>
    <source>
        <strain evidence="1">KUC20120723A-06</strain>
    </source>
</reference>
<proteinExistence type="predicted"/>